<dbReference type="Proteomes" id="UP000616769">
    <property type="component" value="Unassembled WGS sequence"/>
</dbReference>
<proteinExistence type="predicted"/>
<protein>
    <recommendedName>
        <fullName evidence="1">Ion transport N-terminal domain-containing protein</fullName>
    </recommendedName>
</protein>
<sequence length="73" mass="8436">MKLFGSKKALMNERMRQKESGLFIIHPCSTFRNKTLLIIIVVMLLLIFFALATEKKICTHYVQNENATINGTY</sequence>
<evidence type="ECO:0000313" key="3">
    <source>
        <dbReference type="Proteomes" id="UP000616769"/>
    </source>
</evidence>
<dbReference type="VEuPathDB" id="VectorBase:SSCA004978"/>
<name>A0A132A103_SARSC</name>
<evidence type="ECO:0000259" key="1">
    <source>
        <dbReference type="Pfam" id="PF08412"/>
    </source>
</evidence>
<reference evidence="2 3" key="1">
    <citation type="journal article" date="2015" name="Parasit. Vectors">
        <title>Draft genome of the scabies mite.</title>
        <authorList>
            <person name="Rider S.D.Jr."/>
            <person name="Morgan M.S."/>
            <person name="Arlian L.G."/>
        </authorList>
    </citation>
    <scope>NUCLEOTIDE SEQUENCE [LARGE SCALE GENOMIC DNA]</scope>
    <source>
        <strain evidence="2">Arlian Lab</strain>
    </source>
</reference>
<organism evidence="2 3">
    <name type="scientific">Sarcoptes scabiei</name>
    <name type="common">Itch mite</name>
    <name type="synonym">Acarus scabiei</name>
    <dbReference type="NCBI Taxonomy" id="52283"/>
    <lineage>
        <taxon>Eukaryota</taxon>
        <taxon>Metazoa</taxon>
        <taxon>Ecdysozoa</taxon>
        <taxon>Arthropoda</taxon>
        <taxon>Chelicerata</taxon>
        <taxon>Arachnida</taxon>
        <taxon>Acari</taxon>
        <taxon>Acariformes</taxon>
        <taxon>Sarcoptiformes</taxon>
        <taxon>Astigmata</taxon>
        <taxon>Psoroptidia</taxon>
        <taxon>Sarcoptoidea</taxon>
        <taxon>Sarcoptidae</taxon>
        <taxon>Sarcoptinae</taxon>
        <taxon>Sarcoptes</taxon>
    </lineage>
</organism>
<dbReference type="EMBL" id="JXLN01009548">
    <property type="protein sequence ID" value="KPM04614.1"/>
    <property type="molecule type" value="Genomic_DNA"/>
</dbReference>
<dbReference type="Pfam" id="PF08412">
    <property type="entry name" value="Ion_trans_N"/>
    <property type="match status" value="1"/>
</dbReference>
<gene>
    <name evidence="2" type="ORF">QR98_0030640</name>
</gene>
<dbReference type="InterPro" id="IPR013621">
    <property type="entry name" value="Ion_trans_N"/>
</dbReference>
<comment type="caution">
    <text evidence="2">The sequence shown here is derived from an EMBL/GenBank/DDBJ whole genome shotgun (WGS) entry which is preliminary data.</text>
</comment>
<accession>A0A132A103</accession>
<feature type="domain" description="Ion transport N-terminal" evidence="1">
    <location>
        <begin position="1"/>
        <end position="31"/>
    </location>
</feature>
<evidence type="ECO:0000313" key="2">
    <source>
        <dbReference type="EMBL" id="KPM04614.1"/>
    </source>
</evidence>
<dbReference type="AlphaFoldDB" id="A0A132A103"/>